<dbReference type="Pfam" id="PF13527">
    <property type="entry name" value="Acetyltransf_9"/>
    <property type="match status" value="1"/>
</dbReference>
<accession>A0A3E3EIV8</accession>
<evidence type="ECO:0000313" key="2">
    <source>
        <dbReference type="EMBL" id="RGD87278.1"/>
    </source>
</evidence>
<name>A0A3E3EIV8_9FIRM</name>
<evidence type="ECO:0000313" key="3">
    <source>
        <dbReference type="Proteomes" id="UP000261032"/>
    </source>
</evidence>
<dbReference type="EMBL" id="QUSL01000001">
    <property type="protein sequence ID" value="RGD87278.1"/>
    <property type="molecule type" value="Genomic_DNA"/>
</dbReference>
<evidence type="ECO:0000313" key="1">
    <source>
        <dbReference type="EMBL" id="MDB7082915.1"/>
    </source>
</evidence>
<dbReference type="EMBL" id="JAQLKE010000004">
    <property type="protein sequence ID" value="MDB7082915.1"/>
    <property type="molecule type" value="Genomic_DNA"/>
</dbReference>
<dbReference type="Proteomes" id="UP000261032">
    <property type="component" value="Unassembled WGS sequence"/>
</dbReference>
<dbReference type="SUPFAM" id="SSF55729">
    <property type="entry name" value="Acyl-CoA N-acyltransferases (Nat)"/>
    <property type="match status" value="1"/>
</dbReference>
<dbReference type="EC" id="2.3.1.-" evidence="1"/>
<protein>
    <submittedName>
        <fullName evidence="2">GNAT family N-acetyltransferase</fullName>
        <ecNumber evidence="1">2.3.1.-</ecNumber>
    </submittedName>
</protein>
<dbReference type="AlphaFoldDB" id="A0A3E3EIV8"/>
<sequence length="187" mass="21489">MEEITVYSLDYYQMSKEIKREIVHLLHVVWPSDDCNDAHNEELTVQSFYIMKDNQVVSYGAVLRMETTIDNEKYQIGGLSCIATLPNYRRQGLSSKIVQTATKWIEDNLDFGIFTCKRELEDFYACNGKWQVANNVVLIANRDNNALSSNKLAVIVLIRLFSNKAQVNGQKILNARIYLDLPQGQFI</sequence>
<keyword evidence="2" id="KW-0808">Transferase</keyword>
<reference evidence="1" key="2">
    <citation type="submission" date="2023-01" db="EMBL/GenBank/DDBJ databases">
        <title>Human gut microbiome strain richness.</title>
        <authorList>
            <person name="Chen-Liaw A."/>
        </authorList>
    </citation>
    <scope>NUCLEOTIDE SEQUENCE</scope>
    <source>
        <strain evidence="1">1001217st2_G6_1001217B_191108</strain>
    </source>
</reference>
<dbReference type="GeneID" id="64196825"/>
<keyword evidence="1" id="KW-0012">Acyltransferase</keyword>
<gene>
    <name evidence="2" type="ORF">DXB93_01020</name>
    <name evidence="1" type="ORF">PM738_03805</name>
</gene>
<dbReference type="Gene3D" id="3.40.630.30">
    <property type="match status" value="1"/>
</dbReference>
<dbReference type="GO" id="GO:0016746">
    <property type="term" value="F:acyltransferase activity"/>
    <property type="evidence" value="ECO:0007669"/>
    <property type="project" value="UniProtKB-KW"/>
</dbReference>
<reference evidence="2 3" key="1">
    <citation type="submission" date="2018-08" db="EMBL/GenBank/DDBJ databases">
        <title>A genome reference for cultivated species of the human gut microbiota.</title>
        <authorList>
            <person name="Zou Y."/>
            <person name="Xue W."/>
            <person name="Luo G."/>
        </authorList>
    </citation>
    <scope>NUCLEOTIDE SEQUENCE [LARGE SCALE GENOMIC DNA]</scope>
    <source>
        <strain evidence="2 3">OM06-4</strain>
    </source>
</reference>
<proteinExistence type="predicted"/>
<organism evidence="2 3">
    <name type="scientific">Thomasclavelia ramosa</name>
    <dbReference type="NCBI Taxonomy" id="1547"/>
    <lineage>
        <taxon>Bacteria</taxon>
        <taxon>Bacillati</taxon>
        <taxon>Bacillota</taxon>
        <taxon>Erysipelotrichia</taxon>
        <taxon>Erysipelotrichales</taxon>
        <taxon>Coprobacillaceae</taxon>
        <taxon>Thomasclavelia</taxon>
    </lineage>
</organism>
<dbReference type="InterPro" id="IPR016181">
    <property type="entry name" value="Acyl_CoA_acyltransferase"/>
</dbReference>
<dbReference type="RefSeq" id="WP_003538728.1">
    <property type="nucleotide sequence ID" value="NZ_AP031443.1"/>
</dbReference>
<comment type="caution">
    <text evidence="2">The sequence shown here is derived from an EMBL/GenBank/DDBJ whole genome shotgun (WGS) entry which is preliminary data.</text>
</comment>
<dbReference type="CDD" id="cd04301">
    <property type="entry name" value="NAT_SF"/>
    <property type="match status" value="1"/>
</dbReference>
<dbReference type="Proteomes" id="UP001211987">
    <property type="component" value="Unassembled WGS sequence"/>
</dbReference>